<dbReference type="RefSeq" id="WP_105335330.1">
    <property type="nucleotide sequence ID" value="NZ_PUHZ01000010.1"/>
</dbReference>
<dbReference type="AlphaFoldDB" id="A0A2S8GPK4"/>
<reference evidence="2 3" key="1">
    <citation type="submission" date="2018-02" db="EMBL/GenBank/DDBJ databases">
        <title>Comparative genomes isolates from brazilian mangrove.</title>
        <authorList>
            <person name="Araujo J.E."/>
            <person name="Taketani R.G."/>
            <person name="Silva M.C.P."/>
            <person name="Loureco M.V."/>
            <person name="Andreote F.D."/>
        </authorList>
    </citation>
    <scope>NUCLEOTIDE SEQUENCE [LARGE SCALE GENOMIC DNA]</scope>
    <source>
        <strain evidence="2 3">Nap-Phe MGV</strain>
    </source>
</reference>
<dbReference type="EMBL" id="PUHZ01000010">
    <property type="protein sequence ID" value="PQO46359.1"/>
    <property type="molecule type" value="Genomic_DNA"/>
</dbReference>
<dbReference type="InterPro" id="IPR019734">
    <property type="entry name" value="TPR_rpt"/>
</dbReference>
<protein>
    <recommendedName>
        <fullName evidence="4">Tetratricopeptide repeat protein</fullName>
    </recommendedName>
</protein>
<sequence length="346" mass="37572">MRRRAICCLLLTLLLIPGWGSPLGSCAAEDVVTLVPTAPGKPPTQVRGTIVDYSGPTLVLQTTVGQSSIPAAKIDSIQTDTSRNYQDGLKLLATAKSNEAVRLLTEAASAESRPWMRRRIVADLVTAYYNSGRITEAGNTFLGIVNEDPQTTLVSAIPLAWYSFPPDFERDRAARGWMGQSSPQAQLLGASWLLGTSDRSKAIDVLGRLRRNSSPQIALLAEAQLWQTKIVTATADDIALWQRQLAAGILKDSALAGPTLVVGKGWRQLDNDTQAALTLMRPPILYPTHRAVAAESLLQAGRSLERSGKAEEARRVLLEVLDQYGDQPPRQEAEMILKRIAKLGSN</sequence>
<evidence type="ECO:0000313" key="2">
    <source>
        <dbReference type="EMBL" id="PQO46359.1"/>
    </source>
</evidence>
<evidence type="ECO:0008006" key="4">
    <source>
        <dbReference type="Google" id="ProtNLM"/>
    </source>
</evidence>
<feature type="signal peptide" evidence="1">
    <location>
        <begin position="1"/>
        <end position="27"/>
    </location>
</feature>
<dbReference type="Gene3D" id="1.25.40.10">
    <property type="entry name" value="Tetratricopeptide repeat domain"/>
    <property type="match status" value="1"/>
</dbReference>
<dbReference type="Proteomes" id="UP000237819">
    <property type="component" value="Unassembled WGS sequence"/>
</dbReference>
<evidence type="ECO:0000313" key="3">
    <source>
        <dbReference type="Proteomes" id="UP000237819"/>
    </source>
</evidence>
<comment type="caution">
    <text evidence="2">The sequence shown here is derived from an EMBL/GenBank/DDBJ whole genome shotgun (WGS) entry which is preliminary data.</text>
</comment>
<organism evidence="2 3">
    <name type="scientific">Blastopirellula marina</name>
    <dbReference type="NCBI Taxonomy" id="124"/>
    <lineage>
        <taxon>Bacteria</taxon>
        <taxon>Pseudomonadati</taxon>
        <taxon>Planctomycetota</taxon>
        <taxon>Planctomycetia</taxon>
        <taxon>Pirellulales</taxon>
        <taxon>Pirellulaceae</taxon>
        <taxon>Blastopirellula</taxon>
    </lineage>
</organism>
<gene>
    <name evidence="2" type="ORF">C5Y93_10280</name>
</gene>
<evidence type="ECO:0000256" key="1">
    <source>
        <dbReference type="SAM" id="SignalP"/>
    </source>
</evidence>
<proteinExistence type="predicted"/>
<feature type="chain" id="PRO_5015652206" description="Tetratricopeptide repeat protein" evidence="1">
    <location>
        <begin position="28"/>
        <end position="346"/>
    </location>
</feature>
<dbReference type="Pfam" id="PF13174">
    <property type="entry name" value="TPR_6"/>
    <property type="match status" value="1"/>
</dbReference>
<name>A0A2S8GPK4_9BACT</name>
<dbReference type="InterPro" id="IPR011990">
    <property type="entry name" value="TPR-like_helical_dom_sf"/>
</dbReference>
<accession>A0A2S8GPK4</accession>
<keyword evidence="1" id="KW-0732">Signal</keyword>
<dbReference type="OrthoDB" id="241280at2"/>